<dbReference type="InterPro" id="IPR002539">
    <property type="entry name" value="MaoC-like_dom"/>
</dbReference>
<proteinExistence type="predicted"/>
<reference evidence="2" key="2">
    <citation type="submission" date="2020-09" db="EMBL/GenBank/DDBJ databases">
        <authorList>
            <person name="Sun Q."/>
            <person name="Zhou Y."/>
        </authorList>
    </citation>
    <scope>NUCLEOTIDE SEQUENCE</scope>
    <source>
        <strain evidence="2">CGMCC 1.7086</strain>
    </source>
</reference>
<dbReference type="Gene3D" id="3.10.129.10">
    <property type="entry name" value="Hotdog Thioesterase"/>
    <property type="match status" value="1"/>
</dbReference>
<dbReference type="Proteomes" id="UP000606935">
    <property type="component" value="Unassembled WGS sequence"/>
</dbReference>
<evidence type="ECO:0000259" key="1">
    <source>
        <dbReference type="Pfam" id="PF01575"/>
    </source>
</evidence>
<dbReference type="SUPFAM" id="SSF54637">
    <property type="entry name" value="Thioesterase/thiol ester dehydrase-isomerase"/>
    <property type="match status" value="1"/>
</dbReference>
<dbReference type="RefSeq" id="WP_188698271.1">
    <property type="nucleotide sequence ID" value="NZ_BMLS01000007.1"/>
</dbReference>
<dbReference type="InterPro" id="IPR003965">
    <property type="entry name" value="Fatty_acid_synthase"/>
</dbReference>
<dbReference type="InterPro" id="IPR029069">
    <property type="entry name" value="HotDog_dom_sf"/>
</dbReference>
<gene>
    <name evidence="2" type="ORF">GCM10010982_35140</name>
</gene>
<dbReference type="GO" id="GO:0006633">
    <property type="term" value="P:fatty acid biosynthetic process"/>
    <property type="evidence" value="ECO:0007669"/>
    <property type="project" value="InterPro"/>
</dbReference>
<evidence type="ECO:0000313" key="2">
    <source>
        <dbReference type="EMBL" id="GGO73790.1"/>
    </source>
</evidence>
<evidence type="ECO:0000313" key="3">
    <source>
        <dbReference type="Proteomes" id="UP000606935"/>
    </source>
</evidence>
<dbReference type="PANTHER" id="PTHR43841">
    <property type="entry name" value="3-HYDROXYACYL-THIOESTER DEHYDRATASE HTDX-RELATED"/>
    <property type="match status" value="1"/>
</dbReference>
<keyword evidence="3" id="KW-1185">Reference proteome</keyword>
<sequence>MNIRQFTPESLPKVPAMLLRAAVKSGQQAPAPQLPELVLRCDGISACSDKLDEYHGLLAWRQESVHPGWLHCLALPLHLGLLLDKGFPFKVMGLVHMENHIRQYRAVGRHEKLSISCRFDKLRRHRLGWQFSLLTDIQVGEEMVWQGRSVSLVRHGDLPKRSLPSASANLPCGEQWHLDANLGRQYAKVSGDYNPIHLYPWSARFFGFKSQIIHGMWSKARCITALAPIVGEAFELSVSFRKPVFLPCDVSFHHQPEPDKGSFTLGSADGHDLHLSGKYQRFPLAPLN</sequence>
<dbReference type="PANTHER" id="PTHR43841:SF1">
    <property type="entry name" value="3-HYDROXYACYL-THIOESTER DEHYDRATASE X"/>
    <property type="match status" value="1"/>
</dbReference>
<accession>A0A917Z405</accession>
<name>A0A917Z405_9ALTE</name>
<feature type="domain" description="MaoC-like" evidence="1">
    <location>
        <begin position="184"/>
        <end position="252"/>
    </location>
</feature>
<dbReference type="Pfam" id="PF01575">
    <property type="entry name" value="MaoC_dehydratas"/>
    <property type="match status" value="1"/>
</dbReference>
<dbReference type="PRINTS" id="PR01483">
    <property type="entry name" value="FASYNTHASE"/>
</dbReference>
<protein>
    <submittedName>
        <fullName evidence="2">Acyl dehydratase</fullName>
    </submittedName>
</protein>
<dbReference type="GO" id="GO:0004312">
    <property type="term" value="F:fatty acid synthase activity"/>
    <property type="evidence" value="ECO:0007669"/>
    <property type="project" value="InterPro"/>
</dbReference>
<dbReference type="AlphaFoldDB" id="A0A917Z405"/>
<reference evidence="2" key="1">
    <citation type="journal article" date="2014" name="Int. J. Syst. Evol. Microbiol.">
        <title>Complete genome sequence of Corynebacterium casei LMG S-19264T (=DSM 44701T), isolated from a smear-ripened cheese.</title>
        <authorList>
            <consortium name="US DOE Joint Genome Institute (JGI-PGF)"/>
            <person name="Walter F."/>
            <person name="Albersmeier A."/>
            <person name="Kalinowski J."/>
            <person name="Ruckert C."/>
        </authorList>
    </citation>
    <scope>NUCLEOTIDE SEQUENCE</scope>
    <source>
        <strain evidence="2">CGMCC 1.7086</strain>
    </source>
</reference>
<comment type="caution">
    <text evidence="2">The sequence shown here is derived from an EMBL/GenBank/DDBJ whole genome shotgun (WGS) entry which is preliminary data.</text>
</comment>
<dbReference type="GO" id="GO:0005835">
    <property type="term" value="C:fatty acid synthase complex"/>
    <property type="evidence" value="ECO:0007669"/>
    <property type="project" value="InterPro"/>
</dbReference>
<organism evidence="2 3">
    <name type="scientific">Bowmanella pacifica</name>
    <dbReference type="NCBI Taxonomy" id="502051"/>
    <lineage>
        <taxon>Bacteria</taxon>
        <taxon>Pseudomonadati</taxon>
        <taxon>Pseudomonadota</taxon>
        <taxon>Gammaproteobacteria</taxon>
        <taxon>Alteromonadales</taxon>
        <taxon>Alteromonadaceae</taxon>
        <taxon>Bowmanella</taxon>
    </lineage>
</organism>
<dbReference type="EMBL" id="BMLS01000007">
    <property type="protein sequence ID" value="GGO73790.1"/>
    <property type="molecule type" value="Genomic_DNA"/>
</dbReference>